<dbReference type="PROSITE" id="PS51186">
    <property type="entry name" value="GNAT"/>
    <property type="match status" value="1"/>
</dbReference>
<dbReference type="Pfam" id="PF00583">
    <property type="entry name" value="Acetyltransf_1"/>
    <property type="match status" value="1"/>
</dbReference>
<dbReference type="InterPro" id="IPR000182">
    <property type="entry name" value="GNAT_dom"/>
</dbReference>
<dbReference type="Proteomes" id="UP000054526">
    <property type="component" value="Unassembled WGS sequence"/>
</dbReference>
<gene>
    <name evidence="4" type="ORF">SD71_12310</name>
</gene>
<organism evidence="4 5">
    <name type="scientific">Cohnella kolymensis</name>
    <dbReference type="NCBI Taxonomy" id="1590652"/>
    <lineage>
        <taxon>Bacteria</taxon>
        <taxon>Bacillati</taxon>
        <taxon>Bacillota</taxon>
        <taxon>Bacilli</taxon>
        <taxon>Bacillales</taxon>
        <taxon>Paenibacillaceae</taxon>
        <taxon>Cohnella</taxon>
    </lineage>
</organism>
<evidence type="ECO:0000313" key="5">
    <source>
        <dbReference type="Proteomes" id="UP000054526"/>
    </source>
</evidence>
<dbReference type="EMBL" id="JXAL01000017">
    <property type="protein sequence ID" value="KIL35714.1"/>
    <property type="molecule type" value="Genomic_DNA"/>
</dbReference>
<dbReference type="InterPro" id="IPR016181">
    <property type="entry name" value="Acyl_CoA_acyltransferase"/>
</dbReference>
<comment type="caution">
    <text evidence="4">The sequence shown here is derived from an EMBL/GenBank/DDBJ whole genome shotgun (WGS) entry which is preliminary data.</text>
</comment>
<dbReference type="PANTHER" id="PTHR43877">
    <property type="entry name" value="AMINOALKYLPHOSPHONATE N-ACETYLTRANSFERASE-RELATED-RELATED"/>
    <property type="match status" value="1"/>
</dbReference>
<keyword evidence="2" id="KW-0012">Acyltransferase</keyword>
<evidence type="ECO:0000313" key="4">
    <source>
        <dbReference type="EMBL" id="KIL35714.1"/>
    </source>
</evidence>
<name>A0ABR5A3T4_9BACL</name>
<dbReference type="PANTHER" id="PTHR43877:SF2">
    <property type="entry name" value="AMINOALKYLPHOSPHONATE N-ACETYLTRANSFERASE-RELATED"/>
    <property type="match status" value="1"/>
</dbReference>
<dbReference type="Gene3D" id="3.40.630.30">
    <property type="match status" value="1"/>
</dbReference>
<reference evidence="4 5" key="1">
    <citation type="submission" date="2014-12" db="EMBL/GenBank/DDBJ databases">
        <title>Draft genome sequence of Cohnella kolymensis strain B-2846.</title>
        <authorList>
            <person name="Karlyshev A.V."/>
            <person name="Kudryashova E.B."/>
        </authorList>
    </citation>
    <scope>NUCLEOTIDE SEQUENCE [LARGE SCALE GENOMIC DNA]</scope>
    <source>
        <strain evidence="4 5">VKM B-2846</strain>
    </source>
</reference>
<sequence>MQVIQATSDDLHIAAPLFDQYRQFYGQPSDLDKAFHFLKERLERNESVIYLALAAQSGEGLGFTQLYPTFSSVSARRAWILNDLFVRSDRRKTGIATRLLEAAKQHAAASNAKGLSLSTAVDNLTAQSLYESFGFTRDDGFYHYDLLV</sequence>
<evidence type="ECO:0000259" key="3">
    <source>
        <dbReference type="PROSITE" id="PS51186"/>
    </source>
</evidence>
<keyword evidence="5" id="KW-1185">Reference proteome</keyword>
<dbReference type="InterPro" id="IPR050832">
    <property type="entry name" value="Bact_Acetyltransf"/>
</dbReference>
<feature type="domain" description="N-acetyltransferase" evidence="3">
    <location>
        <begin position="1"/>
        <end position="148"/>
    </location>
</feature>
<accession>A0ABR5A3T4</accession>
<evidence type="ECO:0000256" key="2">
    <source>
        <dbReference type="ARBA" id="ARBA00023315"/>
    </source>
</evidence>
<dbReference type="CDD" id="cd04301">
    <property type="entry name" value="NAT_SF"/>
    <property type="match status" value="1"/>
</dbReference>
<keyword evidence="1" id="KW-0808">Transferase</keyword>
<proteinExistence type="predicted"/>
<evidence type="ECO:0000256" key="1">
    <source>
        <dbReference type="ARBA" id="ARBA00022679"/>
    </source>
</evidence>
<protein>
    <submittedName>
        <fullName evidence="4">Acetyltransferase</fullName>
    </submittedName>
</protein>
<dbReference type="SUPFAM" id="SSF55729">
    <property type="entry name" value="Acyl-CoA N-acyltransferases (Nat)"/>
    <property type="match status" value="1"/>
</dbReference>